<keyword evidence="11" id="KW-1185">Reference proteome</keyword>
<proteinExistence type="inferred from homology"/>
<evidence type="ECO:0000259" key="9">
    <source>
        <dbReference type="Pfam" id="PF20520"/>
    </source>
</evidence>
<evidence type="ECO:0000256" key="4">
    <source>
        <dbReference type="ARBA" id="ARBA00022989"/>
    </source>
</evidence>
<evidence type="ECO:0000256" key="5">
    <source>
        <dbReference type="ARBA" id="ARBA00023136"/>
    </source>
</evidence>
<reference evidence="10" key="1">
    <citation type="submission" date="2021-09" db="EMBL/GenBank/DDBJ databases">
        <authorList>
            <person name="Martin H S."/>
        </authorList>
    </citation>
    <scope>NUCLEOTIDE SEQUENCE</scope>
</reference>
<comment type="similarity">
    <text evidence="2">Belongs to the vacuolar ATPase subunit S1 family.</text>
</comment>
<evidence type="ECO:0000256" key="1">
    <source>
        <dbReference type="ARBA" id="ARBA00004167"/>
    </source>
</evidence>
<evidence type="ECO:0000256" key="2">
    <source>
        <dbReference type="ARBA" id="ARBA00009037"/>
    </source>
</evidence>
<evidence type="ECO:0000313" key="11">
    <source>
        <dbReference type="Proteomes" id="UP000789524"/>
    </source>
</evidence>
<evidence type="ECO:0000256" key="8">
    <source>
        <dbReference type="SAM" id="SignalP"/>
    </source>
</evidence>
<name>A0A8J2R0S3_9NEOP</name>
<dbReference type="InterPro" id="IPR046756">
    <property type="entry name" value="VAS1/VOA1_TM"/>
</dbReference>
<dbReference type="PANTHER" id="PTHR12471">
    <property type="entry name" value="VACUOLAR ATP SYNTHASE SUBUNIT S1"/>
    <property type="match status" value="1"/>
</dbReference>
<dbReference type="AlphaFoldDB" id="A0A8J2R0S3"/>
<dbReference type="GO" id="GO:0033176">
    <property type="term" value="C:proton-transporting V-type ATPase complex"/>
    <property type="evidence" value="ECO:0007669"/>
    <property type="project" value="TreeGrafter"/>
</dbReference>
<evidence type="ECO:0000313" key="10">
    <source>
        <dbReference type="EMBL" id="CAG9574882.1"/>
    </source>
</evidence>
<evidence type="ECO:0000256" key="7">
    <source>
        <dbReference type="SAM" id="Phobius"/>
    </source>
</evidence>
<sequence length="437" mass="49812">MSKLAIYFLLLSSVRAERDTTPVFILDYDKQLKNVNEKGNPFDKMKSSDFSKIVDDAMRLSRIIIIFVEDSFCSEDISVKDKYGSPFYHLGLGLKEKQVKYLPAVSQPYNTLKRKFPPKDVNIFYLSDGNAQLNLYDHRLDYYYIYFKDNKNESRASKLKGHDLSMKEVLLVMHQIAKKPIIGFYTGKVNPVMVEKINFKSVKTYPIHRHPGVTISSSGALFRFIGVYSTIGNRRSMFSQIPLVTEESWQKDQLITRMAYTDFELEFTFDFQKERWIVESVALLEGGEEVGRTSLRAGAPWSWSYTCSEPIVLVNLRDGSALTISHYQIQPFKNNFLKDDDKGESLDDDESSASDRSQRDDSGIDDYRRNANNSGKFGKSINCGPYFNAPILAGLMVTAFCIGILTYGVVSMYNLRANNRYDDQHGKPLVIAAEAGH</sequence>
<protein>
    <submittedName>
        <fullName evidence="10">(African queen) hypothetical protein</fullName>
    </submittedName>
</protein>
<feature type="region of interest" description="Disordered" evidence="6">
    <location>
        <begin position="340"/>
        <end position="368"/>
    </location>
</feature>
<evidence type="ECO:0000256" key="6">
    <source>
        <dbReference type="SAM" id="MobiDB-lite"/>
    </source>
</evidence>
<organism evidence="10 11">
    <name type="scientific">Danaus chrysippus</name>
    <name type="common">African queen</name>
    <dbReference type="NCBI Taxonomy" id="151541"/>
    <lineage>
        <taxon>Eukaryota</taxon>
        <taxon>Metazoa</taxon>
        <taxon>Ecdysozoa</taxon>
        <taxon>Arthropoda</taxon>
        <taxon>Hexapoda</taxon>
        <taxon>Insecta</taxon>
        <taxon>Pterygota</taxon>
        <taxon>Neoptera</taxon>
        <taxon>Endopterygota</taxon>
        <taxon>Lepidoptera</taxon>
        <taxon>Glossata</taxon>
        <taxon>Ditrysia</taxon>
        <taxon>Papilionoidea</taxon>
        <taxon>Nymphalidae</taxon>
        <taxon>Danainae</taxon>
        <taxon>Danaini</taxon>
        <taxon>Danaina</taxon>
        <taxon>Danaus</taxon>
        <taxon>Anosia</taxon>
    </lineage>
</organism>
<dbReference type="GO" id="GO:0001671">
    <property type="term" value="F:ATPase activator activity"/>
    <property type="evidence" value="ECO:0007669"/>
    <property type="project" value="TreeGrafter"/>
</dbReference>
<feature type="transmembrane region" description="Helical" evidence="7">
    <location>
        <begin position="386"/>
        <end position="410"/>
    </location>
</feature>
<comment type="caution">
    <text evidence="10">The sequence shown here is derived from an EMBL/GenBank/DDBJ whole genome shotgun (WGS) entry which is preliminary data.</text>
</comment>
<accession>A0A8J2R0S3</accession>
<dbReference type="Pfam" id="PF20520">
    <property type="entry name" value="Ac45-VOA1_TM"/>
    <property type="match status" value="1"/>
</dbReference>
<comment type="subcellular location">
    <subcellularLocation>
        <location evidence="1">Membrane</location>
        <topology evidence="1">Single-pass membrane protein</topology>
    </subcellularLocation>
</comment>
<dbReference type="PANTHER" id="PTHR12471:SF7">
    <property type="entry name" value="V-TYPE PROTON ATPASE SUBUNIT S1"/>
    <property type="match status" value="1"/>
</dbReference>
<keyword evidence="5 7" id="KW-0472">Membrane</keyword>
<keyword evidence="8" id="KW-0732">Signal</keyword>
<dbReference type="GO" id="GO:0030641">
    <property type="term" value="P:regulation of cellular pH"/>
    <property type="evidence" value="ECO:0007669"/>
    <property type="project" value="TreeGrafter"/>
</dbReference>
<dbReference type="Proteomes" id="UP000789524">
    <property type="component" value="Unassembled WGS sequence"/>
</dbReference>
<dbReference type="EMBL" id="CAKASE010000073">
    <property type="protein sequence ID" value="CAG9574882.1"/>
    <property type="molecule type" value="Genomic_DNA"/>
</dbReference>
<feature type="compositionally biased region" description="Basic and acidic residues" evidence="6">
    <location>
        <begin position="356"/>
        <end position="368"/>
    </location>
</feature>
<feature type="signal peptide" evidence="8">
    <location>
        <begin position="1"/>
        <end position="16"/>
    </location>
</feature>
<feature type="domain" description="V-type proton ATPase subunit S1/VOA1 transmembrane" evidence="9">
    <location>
        <begin position="385"/>
        <end position="423"/>
    </location>
</feature>
<dbReference type="InterPro" id="IPR008388">
    <property type="entry name" value="Ac45_acc_su"/>
</dbReference>
<feature type="chain" id="PRO_5035167903" evidence="8">
    <location>
        <begin position="17"/>
        <end position="437"/>
    </location>
</feature>
<gene>
    <name evidence="10" type="ORF">DCHRY22_LOCUS11081</name>
</gene>
<evidence type="ECO:0000256" key="3">
    <source>
        <dbReference type="ARBA" id="ARBA00022692"/>
    </source>
</evidence>
<dbReference type="OrthoDB" id="9985059at2759"/>
<keyword evidence="3 7" id="KW-0812">Transmembrane</keyword>
<keyword evidence="4 7" id="KW-1133">Transmembrane helix</keyword>